<sequence length="116" mass="13577">MNYAKGICAPYWYFNDKRRGRDGAQSRQRGEKRAPWHIRIIVPVVLSLSRHIKQQQQQQSLVKEVIKQEKQRRKLSKSLADKEKRQAGTPHAGEGHRCDVKHLMLESITLSDRFSQ</sequence>
<dbReference type="AlphaFoldDB" id="A0A811UKE8"/>
<dbReference type="Proteomes" id="UP000606786">
    <property type="component" value="Unassembled WGS sequence"/>
</dbReference>
<name>A0A811UKE8_CERCA</name>
<evidence type="ECO:0000313" key="2">
    <source>
        <dbReference type="EMBL" id="CAD6998175.1"/>
    </source>
</evidence>
<proteinExistence type="predicted"/>
<keyword evidence="3" id="KW-1185">Reference proteome</keyword>
<accession>A0A811UKE8</accession>
<comment type="caution">
    <text evidence="2">The sequence shown here is derived from an EMBL/GenBank/DDBJ whole genome shotgun (WGS) entry which is preliminary data.</text>
</comment>
<evidence type="ECO:0000313" key="3">
    <source>
        <dbReference type="Proteomes" id="UP000606786"/>
    </source>
</evidence>
<evidence type="ECO:0000256" key="1">
    <source>
        <dbReference type="SAM" id="MobiDB-lite"/>
    </source>
</evidence>
<protein>
    <submittedName>
        <fullName evidence="2">(Mediterranean fruit fly) hypothetical protein</fullName>
    </submittedName>
</protein>
<organism evidence="2 3">
    <name type="scientific">Ceratitis capitata</name>
    <name type="common">Mediterranean fruit fly</name>
    <name type="synonym">Tephritis capitata</name>
    <dbReference type="NCBI Taxonomy" id="7213"/>
    <lineage>
        <taxon>Eukaryota</taxon>
        <taxon>Metazoa</taxon>
        <taxon>Ecdysozoa</taxon>
        <taxon>Arthropoda</taxon>
        <taxon>Hexapoda</taxon>
        <taxon>Insecta</taxon>
        <taxon>Pterygota</taxon>
        <taxon>Neoptera</taxon>
        <taxon>Endopterygota</taxon>
        <taxon>Diptera</taxon>
        <taxon>Brachycera</taxon>
        <taxon>Muscomorpha</taxon>
        <taxon>Tephritoidea</taxon>
        <taxon>Tephritidae</taxon>
        <taxon>Ceratitis</taxon>
        <taxon>Ceratitis</taxon>
    </lineage>
</organism>
<dbReference type="EMBL" id="CAJHJT010000012">
    <property type="protein sequence ID" value="CAD6998175.1"/>
    <property type="molecule type" value="Genomic_DNA"/>
</dbReference>
<gene>
    <name evidence="2" type="ORF">CCAP1982_LOCUS6791</name>
</gene>
<feature type="region of interest" description="Disordered" evidence="1">
    <location>
        <begin position="71"/>
        <end position="98"/>
    </location>
</feature>
<reference evidence="2" key="1">
    <citation type="submission" date="2020-11" db="EMBL/GenBank/DDBJ databases">
        <authorList>
            <person name="Whitehead M."/>
        </authorList>
    </citation>
    <scope>NUCLEOTIDE SEQUENCE</scope>
    <source>
        <strain evidence="2">EGII</strain>
    </source>
</reference>